<reference evidence="2" key="1">
    <citation type="submission" date="2015-08" db="EMBL/GenBank/DDBJ databases">
        <title>Genome sequencing project for genomic taxonomy and phylogenomics of Bacillus-like bacteria.</title>
        <authorList>
            <person name="Liu B."/>
            <person name="Wang J."/>
            <person name="Zhu Y."/>
            <person name="Liu G."/>
            <person name="Chen Q."/>
            <person name="Chen Z."/>
            <person name="Lan J."/>
            <person name="Che J."/>
            <person name="Ge C."/>
            <person name="Shi H."/>
            <person name="Pan Z."/>
            <person name="Liu X."/>
        </authorList>
    </citation>
    <scope>NUCLEOTIDE SEQUENCE [LARGE SCALE GENOMIC DNA]</scope>
    <source>
        <strain evidence="2">FJAT-22460</strain>
    </source>
</reference>
<dbReference type="Proteomes" id="UP000036932">
    <property type="component" value="Unassembled WGS sequence"/>
</dbReference>
<dbReference type="EMBL" id="LIUT01000001">
    <property type="protein sequence ID" value="KOR89738.1"/>
    <property type="molecule type" value="Genomic_DNA"/>
</dbReference>
<dbReference type="PATRIC" id="fig|1705565.3.peg.4358"/>
<dbReference type="InterPro" id="IPR028965">
    <property type="entry name" value="Imm7"/>
</dbReference>
<dbReference type="RefSeq" id="WP_054402769.1">
    <property type="nucleotide sequence ID" value="NZ_LIUT01000001.1"/>
</dbReference>
<gene>
    <name evidence="1" type="ORF">AM231_11745</name>
</gene>
<accession>A0A0M1P5H9</accession>
<sequence>MFEFHGWATIRQNPADSDQEQLDIIIQKIQLKITEFAWGSGLLSLNAANGSYYLHVGGFTNRKGDEAAEIVELYQWIGEIAPGSYGLLYTRDDDNMEGFDNEFRVQVLSRGRLEDQRDPFLSPYFPVIEDHADSRKSE</sequence>
<dbReference type="OrthoDB" id="4557988at2"/>
<evidence type="ECO:0000313" key="2">
    <source>
        <dbReference type="Proteomes" id="UP000036932"/>
    </source>
</evidence>
<dbReference type="Pfam" id="PF15585">
    <property type="entry name" value="Imm7"/>
    <property type="match status" value="1"/>
</dbReference>
<dbReference type="AlphaFoldDB" id="A0A0M1P5H9"/>
<comment type="caution">
    <text evidence="1">The sequence shown here is derived from an EMBL/GenBank/DDBJ whole genome shotgun (WGS) entry which is preliminary data.</text>
</comment>
<proteinExistence type="predicted"/>
<evidence type="ECO:0008006" key="3">
    <source>
        <dbReference type="Google" id="ProtNLM"/>
    </source>
</evidence>
<organism evidence="1 2">
    <name type="scientific">Paenibacillus solani</name>
    <dbReference type="NCBI Taxonomy" id="1705565"/>
    <lineage>
        <taxon>Bacteria</taxon>
        <taxon>Bacillati</taxon>
        <taxon>Bacillota</taxon>
        <taxon>Bacilli</taxon>
        <taxon>Bacillales</taxon>
        <taxon>Paenibacillaceae</taxon>
        <taxon>Paenibacillus</taxon>
    </lineage>
</organism>
<evidence type="ECO:0000313" key="1">
    <source>
        <dbReference type="EMBL" id="KOR89738.1"/>
    </source>
</evidence>
<name>A0A0M1P5H9_9BACL</name>
<protein>
    <recommendedName>
        <fullName evidence="3">Immunity protein 7</fullName>
    </recommendedName>
</protein>
<keyword evidence="2" id="KW-1185">Reference proteome</keyword>